<dbReference type="Proteomes" id="UP000504636">
    <property type="component" value="Unplaced"/>
</dbReference>
<dbReference type="PANTHER" id="PTHR48079:SF6">
    <property type="entry name" value="NAD(P)-BINDING DOMAIN-CONTAINING PROTEIN-RELATED"/>
    <property type="match status" value="1"/>
</dbReference>
<dbReference type="PANTHER" id="PTHR48079">
    <property type="entry name" value="PROTEIN YEEZ"/>
    <property type="match status" value="1"/>
</dbReference>
<reference evidence="4" key="2">
    <citation type="submission" date="2020-04" db="EMBL/GenBank/DDBJ databases">
        <authorList>
            <consortium name="NCBI Genome Project"/>
        </authorList>
    </citation>
    <scope>NUCLEOTIDE SEQUENCE</scope>
    <source>
        <strain evidence="4">CBS 304.34</strain>
    </source>
</reference>
<dbReference type="SUPFAM" id="SSF51735">
    <property type="entry name" value="NAD(P)-binding Rossmann-fold domains"/>
    <property type="match status" value="1"/>
</dbReference>
<dbReference type="OrthoDB" id="2735536at2759"/>
<dbReference type="GO" id="GO:0005737">
    <property type="term" value="C:cytoplasm"/>
    <property type="evidence" value="ECO:0007669"/>
    <property type="project" value="TreeGrafter"/>
</dbReference>
<dbReference type="EMBL" id="MU003708">
    <property type="protein sequence ID" value="KAF2806094.1"/>
    <property type="molecule type" value="Genomic_DNA"/>
</dbReference>
<protein>
    <submittedName>
        <fullName evidence="2 4">NAD(P)-binding protein</fullName>
    </submittedName>
</protein>
<proteinExistence type="predicted"/>
<dbReference type="InterPro" id="IPR001509">
    <property type="entry name" value="Epimerase_deHydtase"/>
</dbReference>
<dbReference type="Pfam" id="PF01370">
    <property type="entry name" value="Epimerase"/>
    <property type="match status" value="1"/>
</dbReference>
<gene>
    <name evidence="2 4" type="ORF">BDZ99DRAFT_490478</name>
</gene>
<feature type="domain" description="NAD-dependent epimerase/dehydratase" evidence="1">
    <location>
        <begin position="5"/>
        <end position="93"/>
    </location>
</feature>
<dbReference type="GO" id="GO:0004029">
    <property type="term" value="F:aldehyde dehydrogenase (NAD+) activity"/>
    <property type="evidence" value="ECO:0007669"/>
    <property type="project" value="TreeGrafter"/>
</dbReference>
<dbReference type="Gene3D" id="3.40.50.720">
    <property type="entry name" value="NAD(P)-binding Rossmann-like Domain"/>
    <property type="match status" value="2"/>
</dbReference>
<evidence type="ECO:0000313" key="2">
    <source>
        <dbReference type="EMBL" id="KAF2806094.1"/>
    </source>
</evidence>
<dbReference type="AlphaFoldDB" id="A0A6A6YDM2"/>
<dbReference type="GeneID" id="54463948"/>
<organism evidence="2">
    <name type="scientific">Mytilinidion resinicola</name>
    <dbReference type="NCBI Taxonomy" id="574789"/>
    <lineage>
        <taxon>Eukaryota</taxon>
        <taxon>Fungi</taxon>
        <taxon>Dikarya</taxon>
        <taxon>Ascomycota</taxon>
        <taxon>Pezizomycotina</taxon>
        <taxon>Dothideomycetes</taxon>
        <taxon>Pleosporomycetidae</taxon>
        <taxon>Mytilinidiales</taxon>
        <taxon>Mytilinidiaceae</taxon>
        <taxon>Mytilinidion</taxon>
    </lineage>
</organism>
<keyword evidence="3" id="KW-1185">Reference proteome</keyword>
<evidence type="ECO:0000313" key="4">
    <source>
        <dbReference type="RefSeq" id="XP_033573058.1"/>
    </source>
</evidence>
<dbReference type="InterPro" id="IPR036291">
    <property type="entry name" value="NAD(P)-bd_dom_sf"/>
</dbReference>
<accession>A0A6A6YDM2</accession>
<evidence type="ECO:0000313" key="3">
    <source>
        <dbReference type="Proteomes" id="UP000504636"/>
    </source>
</evidence>
<sequence length="247" mass="26243">MPHTLVTGANSFVASHIINELIASGHTVTGCVRRPTAGDAILNTHPEWQEKLSIAIVEDYTQQDVLDKIFKARQYDHVIHVAIPWTSSPTADFGTAWLQPSVNGILALLRSIAVTGSILAATTGSRAELLNIIFTNAFGTPLTSATARASANIMLAYASSTKEAERARCGPQVYSLSDGTFAEVPGTHGVLFPSYVDVRNLATAHVRALTEPRVRGRRALVGGMALLATAVVEAMGRLAGREGAEGR</sequence>
<reference evidence="2 4" key="1">
    <citation type="journal article" date="2020" name="Stud. Mycol.">
        <title>101 Dothideomycetes genomes: a test case for predicting lifestyles and emergence of pathogens.</title>
        <authorList>
            <person name="Haridas S."/>
            <person name="Albert R."/>
            <person name="Binder M."/>
            <person name="Bloem J."/>
            <person name="Labutti K."/>
            <person name="Salamov A."/>
            <person name="Andreopoulos B."/>
            <person name="Baker S."/>
            <person name="Barry K."/>
            <person name="Bills G."/>
            <person name="Bluhm B."/>
            <person name="Cannon C."/>
            <person name="Castanera R."/>
            <person name="Culley D."/>
            <person name="Daum C."/>
            <person name="Ezra D."/>
            <person name="Gonzalez J."/>
            <person name="Henrissat B."/>
            <person name="Kuo A."/>
            <person name="Liang C."/>
            <person name="Lipzen A."/>
            <person name="Lutzoni F."/>
            <person name="Magnuson J."/>
            <person name="Mondo S."/>
            <person name="Nolan M."/>
            <person name="Ohm R."/>
            <person name="Pangilinan J."/>
            <person name="Park H.-J."/>
            <person name="Ramirez L."/>
            <person name="Alfaro M."/>
            <person name="Sun H."/>
            <person name="Tritt A."/>
            <person name="Yoshinaga Y."/>
            <person name="Zwiers L.-H."/>
            <person name="Turgeon B."/>
            <person name="Goodwin S."/>
            <person name="Spatafora J."/>
            <person name="Crous P."/>
            <person name="Grigoriev I."/>
        </authorList>
    </citation>
    <scope>NUCLEOTIDE SEQUENCE</scope>
    <source>
        <strain evidence="2 4">CBS 304.34</strain>
    </source>
</reference>
<evidence type="ECO:0000259" key="1">
    <source>
        <dbReference type="Pfam" id="PF01370"/>
    </source>
</evidence>
<dbReference type="RefSeq" id="XP_033573058.1">
    <property type="nucleotide sequence ID" value="XM_033723055.1"/>
</dbReference>
<name>A0A6A6YDM2_9PEZI</name>
<reference evidence="4" key="3">
    <citation type="submission" date="2025-04" db="UniProtKB">
        <authorList>
            <consortium name="RefSeq"/>
        </authorList>
    </citation>
    <scope>IDENTIFICATION</scope>
    <source>
        <strain evidence="4">CBS 304.34</strain>
    </source>
</reference>
<dbReference type="InterPro" id="IPR051783">
    <property type="entry name" value="NAD(P)-dependent_oxidoreduct"/>
</dbReference>